<protein>
    <submittedName>
        <fullName evidence="1">Uncharacterized protein</fullName>
    </submittedName>
</protein>
<proteinExistence type="predicted"/>
<accession>A0A238BVS9</accession>
<keyword evidence="2" id="KW-1185">Reference proteome</keyword>
<organism evidence="1 2">
    <name type="scientific">Onchocerca flexuosa</name>
    <dbReference type="NCBI Taxonomy" id="387005"/>
    <lineage>
        <taxon>Eukaryota</taxon>
        <taxon>Metazoa</taxon>
        <taxon>Ecdysozoa</taxon>
        <taxon>Nematoda</taxon>
        <taxon>Chromadorea</taxon>
        <taxon>Rhabditida</taxon>
        <taxon>Spirurina</taxon>
        <taxon>Spiruromorpha</taxon>
        <taxon>Filarioidea</taxon>
        <taxon>Onchocercidae</taxon>
        <taxon>Onchocerca</taxon>
    </lineage>
</organism>
<gene>
    <name evidence="1" type="ORF">X798_04218</name>
</gene>
<reference evidence="1 2" key="1">
    <citation type="submission" date="2015-12" db="EMBL/GenBank/DDBJ databases">
        <title>Draft genome of the nematode, Onchocerca flexuosa.</title>
        <authorList>
            <person name="Mitreva M."/>
        </authorList>
    </citation>
    <scope>NUCLEOTIDE SEQUENCE [LARGE SCALE GENOMIC DNA]</scope>
    <source>
        <strain evidence="1">Red Deer</strain>
    </source>
</reference>
<sequence length="124" mass="14438">MICLLGNVIICNAEAIKDNQDVSEANMEGFNTNAVSENTHPSMTQLKVPENIVPWVNAIDARIFKNIVPTEEITFRWNQCHLQSWRKWMLTVKWYSKPRNCQLHAECCDLLEPEAWCNLKLDEF</sequence>
<dbReference type="Proteomes" id="UP000242913">
    <property type="component" value="Unassembled WGS sequence"/>
</dbReference>
<evidence type="ECO:0000313" key="2">
    <source>
        <dbReference type="Proteomes" id="UP000242913"/>
    </source>
</evidence>
<dbReference type="AlphaFoldDB" id="A0A238BVS9"/>
<dbReference type="EMBL" id="KZ270003">
    <property type="protein sequence ID" value="OZC08800.1"/>
    <property type="molecule type" value="Genomic_DNA"/>
</dbReference>
<evidence type="ECO:0000313" key="1">
    <source>
        <dbReference type="EMBL" id="OZC08800.1"/>
    </source>
</evidence>
<name>A0A238BVS9_9BILA</name>